<dbReference type="AlphaFoldDB" id="A0A0K0CTQ4"/>
<protein>
    <submittedName>
        <fullName evidence="2">Uncharacterized protein</fullName>
    </submittedName>
</protein>
<keyword evidence="1" id="KW-1185">Reference proteome</keyword>
<accession>A0A0K0CTQ4</accession>
<evidence type="ECO:0000313" key="1">
    <source>
        <dbReference type="Proteomes" id="UP000035642"/>
    </source>
</evidence>
<dbReference type="WBParaSite" id="ACAC_0000049701-mRNA-1">
    <property type="protein sequence ID" value="ACAC_0000049701-mRNA-1"/>
    <property type="gene ID" value="ACAC_0000049701"/>
</dbReference>
<name>A0A0K0CTQ4_ANGCA</name>
<reference evidence="1" key="1">
    <citation type="submission" date="2012-09" db="EMBL/GenBank/DDBJ databases">
        <authorList>
            <person name="Martin A.A."/>
        </authorList>
    </citation>
    <scope>NUCLEOTIDE SEQUENCE</scope>
</reference>
<sequence length="220" mass="25015">MLIARIMSENKKFSKRVVKETCEKLQQKREPDQTLGKKRVAAELLEVDGSLLSQMTSSQLCEKGFVRQHFGPLDGFIRMNVQTIAMVQHFSGNCPIVFVKFLALYVKTLFAQGNTEDPTKFSLKLERIYLSKPIDFEVDGTPTPISNNVSFCSETALNFSRPTSTMWVSTSWLEVVDDSKGLRWGKVLWLSYPLLSRDSHNIVLRALGFVSDHDILEHII</sequence>
<organism evidence="1 2">
    <name type="scientific">Angiostrongylus cantonensis</name>
    <name type="common">Rat lungworm</name>
    <dbReference type="NCBI Taxonomy" id="6313"/>
    <lineage>
        <taxon>Eukaryota</taxon>
        <taxon>Metazoa</taxon>
        <taxon>Ecdysozoa</taxon>
        <taxon>Nematoda</taxon>
        <taxon>Chromadorea</taxon>
        <taxon>Rhabditida</taxon>
        <taxon>Rhabditina</taxon>
        <taxon>Rhabditomorpha</taxon>
        <taxon>Strongyloidea</taxon>
        <taxon>Metastrongylidae</taxon>
        <taxon>Angiostrongylus</taxon>
    </lineage>
</organism>
<dbReference type="Proteomes" id="UP000035642">
    <property type="component" value="Unassembled WGS sequence"/>
</dbReference>
<dbReference type="STRING" id="6313.A0A0K0CTQ4"/>
<proteinExistence type="predicted"/>
<evidence type="ECO:0000313" key="2">
    <source>
        <dbReference type="WBParaSite" id="ACAC_0000049701-mRNA-1"/>
    </source>
</evidence>
<reference evidence="2" key="2">
    <citation type="submission" date="2017-02" db="UniProtKB">
        <authorList>
            <consortium name="WormBaseParasite"/>
        </authorList>
    </citation>
    <scope>IDENTIFICATION</scope>
</reference>